<keyword evidence="2" id="KW-0378">Hydrolase</keyword>
<dbReference type="GO" id="GO:0004177">
    <property type="term" value="F:aminopeptidase activity"/>
    <property type="evidence" value="ECO:0007669"/>
    <property type="project" value="UniProtKB-KW"/>
</dbReference>
<keyword evidence="2" id="KW-0031">Aminopeptidase</keyword>
<dbReference type="SUPFAM" id="SSF53187">
    <property type="entry name" value="Zn-dependent exopeptidases"/>
    <property type="match status" value="1"/>
</dbReference>
<reference evidence="3" key="1">
    <citation type="submission" date="2016-09" db="EMBL/GenBank/DDBJ databases">
        <title>Genomics of Clostridium taeniosporum, an organism which forms endospores with ribbon-like appendages.</title>
        <authorList>
            <person name="Walker J.R."/>
        </authorList>
    </citation>
    <scope>NUCLEOTIDE SEQUENCE [LARGE SCALE GENOMIC DNA]</scope>
    <source>
        <strain evidence="3">1/k</strain>
        <plasmid evidence="3">Plasmid pct1</plasmid>
    </source>
</reference>
<keyword evidence="3" id="KW-1185">Reference proteome</keyword>
<proteinExistence type="predicted"/>
<dbReference type="InterPro" id="IPR045175">
    <property type="entry name" value="M28_fam"/>
</dbReference>
<dbReference type="EMBL" id="CP017254">
    <property type="protein sequence ID" value="AOR24983.1"/>
    <property type="molecule type" value="Genomic_DNA"/>
</dbReference>
<evidence type="ECO:0000313" key="2">
    <source>
        <dbReference type="EMBL" id="AOR24983.1"/>
    </source>
</evidence>
<gene>
    <name evidence="2" type="ORF">BGI42_14655</name>
</gene>
<feature type="domain" description="Peptidase M28" evidence="1">
    <location>
        <begin position="126"/>
        <end position="321"/>
    </location>
</feature>
<dbReference type="OrthoDB" id="233977at2"/>
<evidence type="ECO:0000259" key="1">
    <source>
        <dbReference type="Pfam" id="PF04389"/>
    </source>
</evidence>
<dbReference type="InterPro" id="IPR007484">
    <property type="entry name" value="Peptidase_M28"/>
</dbReference>
<keyword evidence="2" id="KW-0614">Plasmid</keyword>
<dbReference type="GO" id="GO:0008235">
    <property type="term" value="F:metalloexopeptidase activity"/>
    <property type="evidence" value="ECO:0007669"/>
    <property type="project" value="InterPro"/>
</dbReference>
<protein>
    <submittedName>
        <fullName evidence="2">Aminopeptidase</fullName>
    </submittedName>
</protein>
<dbReference type="GO" id="GO:0006508">
    <property type="term" value="P:proteolysis"/>
    <property type="evidence" value="ECO:0007669"/>
    <property type="project" value="InterPro"/>
</dbReference>
<evidence type="ECO:0000313" key="3">
    <source>
        <dbReference type="Proteomes" id="UP000094652"/>
    </source>
</evidence>
<keyword evidence="2" id="KW-0645">Protease</keyword>
<dbReference type="RefSeq" id="WP_069681102.1">
    <property type="nucleotide sequence ID" value="NZ_CP017254.1"/>
</dbReference>
<dbReference type="PANTHER" id="PTHR12147">
    <property type="entry name" value="METALLOPEPTIDASE M28 FAMILY MEMBER"/>
    <property type="match status" value="1"/>
</dbReference>
<dbReference type="KEGG" id="ctae:BGI42_14655"/>
<organism evidence="2 3">
    <name type="scientific">Clostridium taeniosporum</name>
    <dbReference type="NCBI Taxonomy" id="394958"/>
    <lineage>
        <taxon>Bacteria</taxon>
        <taxon>Bacillati</taxon>
        <taxon>Bacillota</taxon>
        <taxon>Clostridia</taxon>
        <taxon>Eubacteriales</taxon>
        <taxon>Clostridiaceae</taxon>
        <taxon>Clostridium</taxon>
    </lineage>
</organism>
<sequence length="332" mass="37508">MINIKSIFKLGIILILVINFIGCSKNINTKKIGDTKQNNKIEQESQIEIPNTKDIINTLCSDDFGGRLTGSDGDNKTRDYIEGIIKNLKLEPLFDEEYYEPYTQDVYKKLSLFEDNGEPENKEVQNLVGVINGSDNTKAVVISAHFDHIGCQDGKIIRGALDNASGVATLIQIAKNLKIKSQRKPFNRDIIFAFFDGEETGLQGSKAFVKDIKDTYSDLYNINIDCVGGKNSGKISLYNKSKISDKLTAAMKETFRNNNMDFSKIYEQGVISDERRFEQNNIPNIYIKQENIKPYIHKETDIPDSLDYAEILKIANVLSNFVEINDGKTFKN</sequence>
<dbReference type="PANTHER" id="PTHR12147:SF26">
    <property type="entry name" value="PEPTIDASE M28 DOMAIN-CONTAINING PROTEIN"/>
    <property type="match status" value="1"/>
</dbReference>
<geneLocation type="plasmid" evidence="3">
    <name>pct1</name>
</geneLocation>
<accession>A0A1D7XNR7</accession>
<dbReference type="Gene3D" id="3.40.630.10">
    <property type="entry name" value="Zn peptidases"/>
    <property type="match status" value="1"/>
</dbReference>
<name>A0A1D7XNR7_9CLOT</name>
<dbReference type="Pfam" id="PF04389">
    <property type="entry name" value="Peptidase_M28"/>
    <property type="match status" value="1"/>
</dbReference>
<dbReference type="Proteomes" id="UP000094652">
    <property type="component" value="Plasmid pCt1"/>
</dbReference>
<dbReference type="AlphaFoldDB" id="A0A1D7XNR7"/>